<keyword evidence="3" id="KW-0238">DNA-binding</keyword>
<feature type="region of interest" description="Disordered" evidence="6">
    <location>
        <begin position="728"/>
        <end position="879"/>
    </location>
</feature>
<feature type="compositionally biased region" description="Low complexity" evidence="6">
    <location>
        <begin position="619"/>
        <end position="643"/>
    </location>
</feature>
<dbReference type="GO" id="GO:0001228">
    <property type="term" value="F:DNA-binding transcription activator activity, RNA polymerase II-specific"/>
    <property type="evidence" value="ECO:0007669"/>
    <property type="project" value="TreeGrafter"/>
</dbReference>
<comment type="subcellular location">
    <subcellularLocation>
        <location evidence="1">Nucleus</location>
    </subcellularLocation>
</comment>
<feature type="compositionally biased region" description="Basic and acidic residues" evidence="6">
    <location>
        <begin position="728"/>
        <end position="743"/>
    </location>
</feature>
<feature type="compositionally biased region" description="Polar residues" evidence="6">
    <location>
        <begin position="546"/>
        <end position="571"/>
    </location>
</feature>
<evidence type="ECO:0000256" key="2">
    <source>
        <dbReference type="ARBA" id="ARBA00023015"/>
    </source>
</evidence>
<dbReference type="AlphaFoldDB" id="A0A2T3B2N0"/>
<proteinExistence type="predicted"/>
<dbReference type="GO" id="GO:0005634">
    <property type="term" value="C:nucleus"/>
    <property type="evidence" value="ECO:0007669"/>
    <property type="project" value="UniProtKB-SubCell"/>
</dbReference>
<evidence type="ECO:0000256" key="3">
    <source>
        <dbReference type="ARBA" id="ARBA00023125"/>
    </source>
</evidence>
<sequence>MAYAVRKPTRPDADVDMGRLRLSLKQDRQIIVKERRTSWSPDDYTGMYASFDDEIGLHLQQQPLASPFQLLPTAGLGNAIMPMAKAGYSVVELLTRELHLHRYTGMQNDVGIMDPLRGWVGTRSTWESGIMLVGSKDQGISDDDHLLESLPTGYLPPVSSSSHSPNITEVSLSSKQLIVQKKTTNTSQYYARNSFHNRRYLVGSWEASLASPQHSFDLAVQGILSRPLRETPSLDSFAQGEALTSRLSGIQSPESLERRLAEFVTKLQSYQQQSWEGAGKRQCPGPRDHQGLGDQDSMSQRPPASRPASRSPPDGQKIALPPVQLRDEPQQGGRQVGRQQADQSEDRGYSQIFPSPRSTRTSLGEEWRSGPSRDFGVYSILNPTEPESTPSSSRRVSVVNAESPLSAVGPASHFGASPIAGTPHTFQGHETLSGTPPTQEGHHATSPQNRGTPAPRRILTPRSLATRMGRAAQPPGTIDTQRSPFLTHRGRTYTGESGQAASSGRAPMPTPPERSQPQFGLPEPTQTLDRRTRSMPTMQAAERAPLSQSASPIISTSANTPSSQPSMSSFHYQGGPPPPTSTSYYPGSSFGAQTAQQAGGGLQYQAPSASATEGPYSRAPPSVSTGSTGGSASASSSRQTPGSDPIQVLTITTSEGSYHVPVDVHQASRLADEKRARNAGASARFRQRRKEKEKEANTTIEKMQQQNRELERRVREVEQERDFYRGERDRMRDVLYRTPETRHMAMQGPPSPQSMRAGSFHGQPLPSQAHGPPQPLSFQPQESAPPERAPRRRRTGASGEFTNITYTLPPASTLPPVQPGFPGQGPTSLPPLRIENTAAPPPTTGANTPTSSAGPPPPPFDPFSRGPYAKGWPGEGSRR</sequence>
<dbReference type="PANTHER" id="PTHR13044">
    <property type="entry name" value="ACTIVATING TRANSCRIPTION FACTOR ATF 4/5"/>
    <property type="match status" value="1"/>
</dbReference>
<protein>
    <recommendedName>
        <fullName evidence="7">BZIP domain-containing protein</fullName>
    </recommendedName>
</protein>
<reference evidence="8 9" key="1">
    <citation type="journal article" date="2018" name="New Phytol.">
        <title>Comparative genomics and transcriptomics depict ericoid mycorrhizal fungi as versatile saprotrophs and plant mutualists.</title>
        <authorList>
            <person name="Martino E."/>
            <person name="Morin E."/>
            <person name="Grelet G.A."/>
            <person name="Kuo A."/>
            <person name="Kohler A."/>
            <person name="Daghino S."/>
            <person name="Barry K.W."/>
            <person name="Cichocki N."/>
            <person name="Clum A."/>
            <person name="Dockter R.B."/>
            <person name="Hainaut M."/>
            <person name="Kuo R.C."/>
            <person name="LaButti K."/>
            <person name="Lindahl B.D."/>
            <person name="Lindquist E.A."/>
            <person name="Lipzen A."/>
            <person name="Khouja H.R."/>
            <person name="Magnuson J."/>
            <person name="Murat C."/>
            <person name="Ohm R.A."/>
            <person name="Singer S.W."/>
            <person name="Spatafora J.W."/>
            <person name="Wang M."/>
            <person name="Veneault-Fourrey C."/>
            <person name="Henrissat B."/>
            <person name="Grigoriev I.V."/>
            <person name="Martin F.M."/>
            <person name="Perotto S."/>
        </authorList>
    </citation>
    <scope>NUCLEOTIDE SEQUENCE [LARGE SCALE GENOMIC DNA]</scope>
    <source>
        <strain evidence="8 9">ATCC 22711</strain>
    </source>
</reference>
<dbReference type="InParanoid" id="A0A2T3B2N0"/>
<dbReference type="InterPro" id="IPR004827">
    <property type="entry name" value="bZIP"/>
</dbReference>
<dbReference type="PROSITE" id="PS00036">
    <property type="entry name" value="BZIP_BASIC"/>
    <property type="match status" value="1"/>
</dbReference>
<dbReference type="RefSeq" id="XP_024721159.1">
    <property type="nucleotide sequence ID" value="XM_024864067.1"/>
</dbReference>
<dbReference type="Gene3D" id="1.20.5.170">
    <property type="match status" value="1"/>
</dbReference>
<keyword evidence="2" id="KW-0805">Transcription regulation</keyword>
<evidence type="ECO:0000259" key="7">
    <source>
        <dbReference type="PROSITE" id="PS50217"/>
    </source>
</evidence>
<dbReference type="STRING" id="857342.A0A2T3B2N0"/>
<evidence type="ECO:0000256" key="5">
    <source>
        <dbReference type="ARBA" id="ARBA00023242"/>
    </source>
</evidence>
<dbReference type="OrthoDB" id="2247093at2759"/>
<keyword evidence="4" id="KW-0804">Transcription</keyword>
<evidence type="ECO:0000256" key="1">
    <source>
        <dbReference type="ARBA" id="ARBA00004123"/>
    </source>
</evidence>
<keyword evidence="9" id="KW-1185">Reference proteome</keyword>
<feature type="region of interest" description="Disordered" evidence="6">
    <location>
        <begin position="669"/>
        <end position="713"/>
    </location>
</feature>
<feature type="domain" description="BZIP" evidence="7">
    <location>
        <begin position="673"/>
        <end position="731"/>
    </location>
</feature>
<feature type="region of interest" description="Disordered" evidence="6">
    <location>
        <begin position="275"/>
        <end position="648"/>
    </location>
</feature>
<dbReference type="GO" id="GO:0000977">
    <property type="term" value="F:RNA polymerase II transcription regulatory region sequence-specific DNA binding"/>
    <property type="evidence" value="ECO:0007669"/>
    <property type="project" value="TreeGrafter"/>
</dbReference>
<keyword evidence="5" id="KW-0539">Nucleus</keyword>
<accession>A0A2T3B2N0</accession>
<dbReference type="Proteomes" id="UP000241818">
    <property type="component" value="Unassembled WGS sequence"/>
</dbReference>
<evidence type="ECO:0000313" key="9">
    <source>
        <dbReference type="Proteomes" id="UP000241818"/>
    </source>
</evidence>
<name>A0A2T3B2N0_AMORE</name>
<evidence type="ECO:0000313" key="8">
    <source>
        <dbReference type="EMBL" id="PSS18807.1"/>
    </source>
</evidence>
<feature type="compositionally biased region" description="Low complexity" evidence="6">
    <location>
        <begin position="301"/>
        <end position="313"/>
    </location>
</feature>
<organism evidence="8 9">
    <name type="scientific">Amorphotheca resinae ATCC 22711</name>
    <dbReference type="NCBI Taxonomy" id="857342"/>
    <lineage>
        <taxon>Eukaryota</taxon>
        <taxon>Fungi</taxon>
        <taxon>Dikarya</taxon>
        <taxon>Ascomycota</taxon>
        <taxon>Pezizomycotina</taxon>
        <taxon>Leotiomycetes</taxon>
        <taxon>Helotiales</taxon>
        <taxon>Amorphothecaceae</taxon>
        <taxon>Amorphotheca</taxon>
    </lineage>
</organism>
<evidence type="ECO:0000256" key="4">
    <source>
        <dbReference type="ARBA" id="ARBA00023163"/>
    </source>
</evidence>
<dbReference type="CDD" id="cd14705">
    <property type="entry name" value="bZIP_Zip1"/>
    <property type="match status" value="1"/>
</dbReference>
<dbReference type="PROSITE" id="PS50217">
    <property type="entry name" value="BZIP"/>
    <property type="match status" value="1"/>
</dbReference>
<dbReference type="PANTHER" id="PTHR13044:SF14">
    <property type="entry name" value="CRYPTOCEPHAL, ISOFORM A"/>
    <property type="match status" value="1"/>
</dbReference>
<evidence type="ECO:0000256" key="6">
    <source>
        <dbReference type="SAM" id="MobiDB-lite"/>
    </source>
</evidence>
<feature type="compositionally biased region" description="Low complexity" evidence="6">
    <location>
        <begin position="330"/>
        <end position="340"/>
    </location>
</feature>
<dbReference type="GeneID" id="36572148"/>
<feature type="compositionally biased region" description="Polar residues" evidence="6">
    <location>
        <begin position="424"/>
        <end position="438"/>
    </location>
</feature>
<feature type="compositionally biased region" description="Low complexity" evidence="6">
    <location>
        <begin position="581"/>
        <end position="597"/>
    </location>
</feature>
<feature type="compositionally biased region" description="Low complexity" evidence="6">
    <location>
        <begin position="844"/>
        <end position="853"/>
    </location>
</feature>
<feature type="compositionally biased region" description="Low complexity" evidence="6">
    <location>
        <begin position="383"/>
        <end position="399"/>
    </location>
</feature>
<feature type="compositionally biased region" description="Polar residues" evidence="6">
    <location>
        <begin position="352"/>
        <end position="362"/>
    </location>
</feature>
<gene>
    <name evidence="8" type="ORF">M430DRAFT_19401</name>
</gene>
<dbReference type="EMBL" id="KZ679011">
    <property type="protein sequence ID" value="PSS18807.1"/>
    <property type="molecule type" value="Genomic_DNA"/>
</dbReference>